<proteinExistence type="predicted"/>
<dbReference type="Proteomes" id="UP000490535">
    <property type="component" value="Unassembled WGS sequence"/>
</dbReference>
<dbReference type="InterPro" id="IPR001296">
    <property type="entry name" value="Glyco_trans_1"/>
</dbReference>
<evidence type="ECO:0000259" key="1">
    <source>
        <dbReference type="Pfam" id="PF00534"/>
    </source>
</evidence>
<dbReference type="CDD" id="cd03820">
    <property type="entry name" value="GT4_AmsD-like"/>
    <property type="match status" value="1"/>
</dbReference>
<reference evidence="4" key="1">
    <citation type="journal article" date="2020" name="MBio">
        <title>Horizontal gene transfer to a defensive symbiont with a reduced genome amongst a multipartite beetle microbiome.</title>
        <authorList>
            <person name="Waterworth S.C."/>
            <person name="Florez L.V."/>
            <person name="Rees E.R."/>
            <person name="Hertweck C."/>
            <person name="Kaltenpoth M."/>
            <person name="Kwan J.C."/>
        </authorList>
    </citation>
    <scope>NUCLEOTIDE SEQUENCE [LARGE SCALE GENOMIC DNA]</scope>
</reference>
<evidence type="ECO:0000259" key="2">
    <source>
        <dbReference type="Pfam" id="PF13439"/>
    </source>
</evidence>
<dbReference type="SUPFAM" id="SSF53756">
    <property type="entry name" value="UDP-Glycosyltransferase/glycogen phosphorylase"/>
    <property type="match status" value="1"/>
</dbReference>
<evidence type="ECO:0000313" key="4">
    <source>
        <dbReference type="Proteomes" id="UP000490535"/>
    </source>
</evidence>
<protein>
    <submittedName>
        <fullName evidence="3">GalNAc-alpha-(1-&gt;4)-GalNAc-alpha-(1-&gt;3)-diNAcBac-PP-undecaprenol alpha-1,4-N-acetyl-D-galactosaminyltransferase</fullName>
    </submittedName>
</protein>
<organism evidence="3 4">
    <name type="scientific">Acinetobacter bereziniae</name>
    <name type="common">Acinetobacter genomosp. 10</name>
    <dbReference type="NCBI Taxonomy" id="106648"/>
    <lineage>
        <taxon>Bacteria</taxon>
        <taxon>Pseudomonadati</taxon>
        <taxon>Pseudomonadota</taxon>
        <taxon>Gammaproteobacteria</taxon>
        <taxon>Moraxellales</taxon>
        <taxon>Moraxellaceae</taxon>
        <taxon>Acinetobacter</taxon>
    </lineage>
</organism>
<keyword evidence="3" id="KW-0808">Transferase</keyword>
<dbReference type="PANTHER" id="PTHR12526">
    <property type="entry name" value="GLYCOSYLTRANSFERASE"/>
    <property type="match status" value="1"/>
</dbReference>
<dbReference type="Pfam" id="PF13439">
    <property type="entry name" value="Glyco_transf_4"/>
    <property type="match status" value="1"/>
</dbReference>
<dbReference type="AlphaFoldDB" id="A0A833PDA0"/>
<name>A0A833PDA0_ACIBZ</name>
<dbReference type="EMBL" id="WNDP01000103">
    <property type="protein sequence ID" value="KAF1021679.1"/>
    <property type="molecule type" value="Genomic_DNA"/>
</dbReference>
<dbReference type="InterPro" id="IPR028098">
    <property type="entry name" value="Glyco_trans_4-like_N"/>
</dbReference>
<evidence type="ECO:0000313" key="3">
    <source>
        <dbReference type="EMBL" id="KAF1021679.1"/>
    </source>
</evidence>
<dbReference type="Gene3D" id="3.40.50.2000">
    <property type="entry name" value="Glycogen Phosphorylase B"/>
    <property type="match status" value="2"/>
</dbReference>
<dbReference type="GO" id="GO:1901135">
    <property type="term" value="P:carbohydrate derivative metabolic process"/>
    <property type="evidence" value="ECO:0007669"/>
    <property type="project" value="UniProtKB-ARBA"/>
</dbReference>
<feature type="domain" description="Glycosyl transferase family 1" evidence="1">
    <location>
        <begin position="177"/>
        <end position="338"/>
    </location>
</feature>
<feature type="domain" description="Glycosyltransferase subfamily 4-like N-terminal" evidence="2">
    <location>
        <begin position="15"/>
        <end position="171"/>
    </location>
</feature>
<gene>
    <name evidence="3" type="primary">pglH</name>
    <name evidence="3" type="ORF">GAK29_03358</name>
</gene>
<sequence>MKKICFFIGNLSNAGGTEKVTTLIANSLSEKQYDISILNLVDGKVPFFKLNENIKIYSLYTQKVSFKKNYLGVVYRLRSFIKSQDFDVLVVVDSISCIFTIPALWGLSVKHICWEHFNFLNNNGTRLRDLGRMWAAKSCDMVVTLTEKDKELWQTNIKNVNAKIIAIPNPIVQLNKNKQTNLDSKIVLSVGRLVDVKGFDLLLEAWKSINEIKPEWELYIVGDGEERKNLENLAAKLKIQNSIKFLGSQTNVSQFYENCSFYCLSSRFEGFPMVLLEAQTFGLPIVSFDCDTGPAEIIVDGGNGFLAKSGDIQDLTIKMLRMMDSSEDEYIMMSKSAYQNSKQYSINKIVTYWIEIFR</sequence>
<dbReference type="GO" id="GO:0016757">
    <property type="term" value="F:glycosyltransferase activity"/>
    <property type="evidence" value="ECO:0007669"/>
    <property type="project" value="InterPro"/>
</dbReference>
<dbReference type="Pfam" id="PF00534">
    <property type="entry name" value="Glycos_transf_1"/>
    <property type="match status" value="1"/>
</dbReference>
<dbReference type="PANTHER" id="PTHR12526:SF630">
    <property type="entry name" value="GLYCOSYLTRANSFERASE"/>
    <property type="match status" value="1"/>
</dbReference>
<accession>A0A833PDA0</accession>
<comment type="caution">
    <text evidence="3">The sequence shown here is derived from an EMBL/GenBank/DDBJ whole genome shotgun (WGS) entry which is preliminary data.</text>
</comment>